<organism evidence="2 3">
    <name type="scientific">Sesamum alatum</name>
    <dbReference type="NCBI Taxonomy" id="300844"/>
    <lineage>
        <taxon>Eukaryota</taxon>
        <taxon>Viridiplantae</taxon>
        <taxon>Streptophyta</taxon>
        <taxon>Embryophyta</taxon>
        <taxon>Tracheophyta</taxon>
        <taxon>Spermatophyta</taxon>
        <taxon>Magnoliopsida</taxon>
        <taxon>eudicotyledons</taxon>
        <taxon>Gunneridae</taxon>
        <taxon>Pentapetalae</taxon>
        <taxon>asterids</taxon>
        <taxon>lamiids</taxon>
        <taxon>Lamiales</taxon>
        <taxon>Pedaliaceae</taxon>
        <taxon>Sesamum</taxon>
    </lineage>
</organism>
<evidence type="ECO:0000256" key="1">
    <source>
        <dbReference type="SAM" id="MobiDB-lite"/>
    </source>
</evidence>
<name>A0AAE1Y7V8_9LAMI</name>
<dbReference type="Proteomes" id="UP001293254">
    <property type="component" value="Unassembled WGS sequence"/>
</dbReference>
<accession>A0AAE1Y7V8</accession>
<evidence type="ECO:0000313" key="3">
    <source>
        <dbReference type="Proteomes" id="UP001293254"/>
    </source>
</evidence>
<sequence length="126" mass="14366">MRDQYHLLLSDLLPSLPLPNPAPLTIKVRPNWRLQAPSDDAEHDDRPAPPPPVPSHTTRSSHGPQPDASTADTLQRILDQQQQLLVGQAEPRDWQTQIQDIVDNMAHVLQRMHDWFMTQGHYPPPQ</sequence>
<dbReference type="AlphaFoldDB" id="A0AAE1Y7V8"/>
<comment type="caution">
    <text evidence="2">The sequence shown here is derived from an EMBL/GenBank/DDBJ whole genome shotgun (WGS) entry which is preliminary data.</text>
</comment>
<reference evidence="2" key="2">
    <citation type="journal article" date="2024" name="Plant">
        <title>Genomic evolution and insights into agronomic trait innovations of Sesamum species.</title>
        <authorList>
            <person name="Miao H."/>
            <person name="Wang L."/>
            <person name="Qu L."/>
            <person name="Liu H."/>
            <person name="Sun Y."/>
            <person name="Le M."/>
            <person name="Wang Q."/>
            <person name="Wei S."/>
            <person name="Zheng Y."/>
            <person name="Lin W."/>
            <person name="Duan Y."/>
            <person name="Cao H."/>
            <person name="Xiong S."/>
            <person name="Wang X."/>
            <person name="Wei L."/>
            <person name="Li C."/>
            <person name="Ma Q."/>
            <person name="Ju M."/>
            <person name="Zhao R."/>
            <person name="Li G."/>
            <person name="Mu C."/>
            <person name="Tian Q."/>
            <person name="Mei H."/>
            <person name="Zhang T."/>
            <person name="Gao T."/>
            <person name="Zhang H."/>
        </authorList>
    </citation>
    <scope>NUCLEOTIDE SEQUENCE</scope>
    <source>
        <strain evidence="2">3651</strain>
    </source>
</reference>
<keyword evidence="3" id="KW-1185">Reference proteome</keyword>
<protein>
    <submittedName>
        <fullName evidence="2">Uncharacterized protein</fullName>
    </submittedName>
</protein>
<proteinExistence type="predicted"/>
<gene>
    <name evidence="2" type="ORF">Salat_1724400</name>
</gene>
<feature type="region of interest" description="Disordered" evidence="1">
    <location>
        <begin position="14"/>
        <end position="72"/>
    </location>
</feature>
<dbReference type="EMBL" id="JACGWO010000006">
    <property type="protein sequence ID" value="KAK4425305.1"/>
    <property type="molecule type" value="Genomic_DNA"/>
</dbReference>
<reference evidence="2" key="1">
    <citation type="submission" date="2020-06" db="EMBL/GenBank/DDBJ databases">
        <authorList>
            <person name="Li T."/>
            <person name="Hu X."/>
            <person name="Zhang T."/>
            <person name="Song X."/>
            <person name="Zhang H."/>
            <person name="Dai N."/>
            <person name="Sheng W."/>
            <person name="Hou X."/>
            <person name="Wei L."/>
        </authorList>
    </citation>
    <scope>NUCLEOTIDE SEQUENCE</scope>
    <source>
        <strain evidence="2">3651</strain>
        <tissue evidence="2">Leaf</tissue>
    </source>
</reference>
<evidence type="ECO:0000313" key="2">
    <source>
        <dbReference type="EMBL" id="KAK4425305.1"/>
    </source>
</evidence>
<feature type="compositionally biased region" description="Polar residues" evidence="1">
    <location>
        <begin position="55"/>
        <end position="72"/>
    </location>
</feature>